<accession>A0A1G1ZFA7</accession>
<protein>
    <recommendedName>
        <fullName evidence="1">Thioredoxin domain-containing protein</fullName>
    </recommendedName>
</protein>
<dbReference type="SUPFAM" id="SSF52833">
    <property type="entry name" value="Thioredoxin-like"/>
    <property type="match status" value="1"/>
</dbReference>
<dbReference type="Pfam" id="PF17991">
    <property type="entry name" value="Thioredoxin_10"/>
    <property type="match status" value="1"/>
</dbReference>
<dbReference type="PROSITE" id="PS51352">
    <property type="entry name" value="THIOREDOXIN_2"/>
    <property type="match status" value="1"/>
</dbReference>
<dbReference type="Gene3D" id="3.40.30.10">
    <property type="entry name" value="Glutaredoxin"/>
    <property type="match status" value="1"/>
</dbReference>
<dbReference type="GO" id="GO:0016491">
    <property type="term" value="F:oxidoreductase activity"/>
    <property type="evidence" value="ECO:0007669"/>
    <property type="project" value="InterPro"/>
</dbReference>
<organism evidence="2 3">
    <name type="scientific">Candidatus Harrisonbacteria bacterium RIFCSPHIGHO2_02_FULL_42_16</name>
    <dbReference type="NCBI Taxonomy" id="1798404"/>
    <lineage>
        <taxon>Bacteria</taxon>
        <taxon>Candidatus Harrisoniibacteriota</taxon>
    </lineage>
</organism>
<sequence length="374" mass="42874">MNPIRLFLIIVGLLIAVVGVYAYINGLGGIIAFKERNMPEEIKNFLSKLPSLPKESRAPDLVGIQDWLNSEPLILKELRGRVVLIDFWTYSCINCIRTLPHVEGWHEKYKGNDFVLIGVHTPEFDFEKKKENVAEAIKKYHLTYPVALDNDYRTWNAFANRYWPAHYLIDKDGYIRYKHFGEGSYAETESAIQQLLLESGQLSIDKFAEIKEPPPDADFSRIGTPEIYLGYKRLSNIGNMDKNALPNKPFNFYEPENIEDNRFYFSGTWNIQPEFSEFVGDKGKLIIRYKANKVNIVLSAKDDKPVKVIVKLDGVYLTENNKGKNVIIENGKSVSVIQFSQLYNFSNTGDDYGWHTLELDLDSPGLRAFAFTFG</sequence>
<comment type="caution">
    <text evidence="2">The sequence shown here is derived from an EMBL/GenBank/DDBJ whole genome shotgun (WGS) entry which is preliminary data.</text>
</comment>
<dbReference type="InterPro" id="IPR050553">
    <property type="entry name" value="Thioredoxin_ResA/DsbE_sf"/>
</dbReference>
<dbReference type="InterPro" id="IPR000866">
    <property type="entry name" value="AhpC/TSA"/>
</dbReference>
<dbReference type="InterPro" id="IPR041017">
    <property type="entry name" value="Thioredoxin_10"/>
</dbReference>
<dbReference type="STRING" id="1798404.A3B92_04010"/>
<evidence type="ECO:0000313" key="2">
    <source>
        <dbReference type="EMBL" id="OGY63234.1"/>
    </source>
</evidence>
<dbReference type="InterPro" id="IPR036249">
    <property type="entry name" value="Thioredoxin-like_sf"/>
</dbReference>
<name>A0A1G1ZFA7_9BACT</name>
<feature type="domain" description="Thioredoxin" evidence="1">
    <location>
        <begin position="52"/>
        <end position="197"/>
    </location>
</feature>
<dbReference type="PANTHER" id="PTHR42852">
    <property type="entry name" value="THIOL:DISULFIDE INTERCHANGE PROTEIN DSBE"/>
    <property type="match status" value="1"/>
</dbReference>
<dbReference type="CDD" id="cd03012">
    <property type="entry name" value="TlpA_like_DipZ_like"/>
    <property type="match status" value="1"/>
</dbReference>
<dbReference type="InterPro" id="IPR013766">
    <property type="entry name" value="Thioredoxin_domain"/>
</dbReference>
<dbReference type="GO" id="GO:0016209">
    <property type="term" value="F:antioxidant activity"/>
    <property type="evidence" value="ECO:0007669"/>
    <property type="project" value="InterPro"/>
</dbReference>
<dbReference type="EMBL" id="MHJG01000025">
    <property type="protein sequence ID" value="OGY63234.1"/>
    <property type="molecule type" value="Genomic_DNA"/>
</dbReference>
<dbReference type="Pfam" id="PF00578">
    <property type="entry name" value="AhpC-TSA"/>
    <property type="match status" value="1"/>
</dbReference>
<dbReference type="Gene3D" id="2.60.120.260">
    <property type="entry name" value="Galactose-binding domain-like"/>
    <property type="match status" value="1"/>
</dbReference>
<evidence type="ECO:0000313" key="3">
    <source>
        <dbReference type="Proteomes" id="UP000177960"/>
    </source>
</evidence>
<dbReference type="PANTHER" id="PTHR42852:SF13">
    <property type="entry name" value="PROTEIN DIPZ"/>
    <property type="match status" value="1"/>
</dbReference>
<dbReference type="AlphaFoldDB" id="A0A1G1ZFA7"/>
<proteinExistence type="predicted"/>
<reference evidence="2 3" key="1">
    <citation type="journal article" date="2016" name="Nat. Commun.">
        <title>Thousands of microbial genomes shed light on interconnected biogeochemical processes in an aquifer system.</title>
        <authorList>
            <person name="Anantharaman K."/>
            <person name="Brown C.T."/>
            <person name="Hug L.A."/>
            <person name="Sharon I."/>
            <person name="Castelle C.J."/>
            <person name="Probst A.J."/>
            <person name="Thomas B.C."/>
            <person name="Singh A."/>
            <person name="Wilkins M.J."/>
            <person name="Karaoz U."/>
            <person name="Brodie E.L."/>
            <person name="Williams K.H."/>
            <person name="Hubbard S.S."/>
            <person name="Banfield J.F."/>
        </authorList>
    </citation>
    <scope>NUCLEOTIDE SEQUENCE [LARGE SCALE GENOMIC DNA]</scope>
</reference>
<gene>
    <name evidence="2" type="ORF">A3B92_04010</name>
</gene>
<dbReference type="Proteomes" id="UP000177960">
    <property type="component" value="Unassembled WGS sequence"/>
</dbReference>
<evidence type="ECO:0000259" key="1">
    <source>
        <dbReference type="PROSITE" id="PS51352"/>
    </source>
</evidence>